<dbReference type="AlphaFoldDB" id="V6LLC8"/>
<dbReference type="Pfam" id="PF00271">
    <property type="entry name" value="Helicase_C"/>
    <property type="match status" value="1"/>
</dbReference>
<dbReference type="Gene3D" id="3.40.50.300">
    <property type="entry name" value="P-loop containing nucleotide triphosphate hydrolases"/>
    <property type="match status" value="2"/>
</dbReference>
<dbReference type="InterPro" id="IPR014014">
    <property type="entry name" value="RNA_helicase_DEAD_Q_motif"/>
</dbReference>
<keyword evidence="15" id="KW-1185">Reference proteome</keyword>
<evidence type="ECO:0000256" key="8">
    <source>
        <dbReference type="RuleBase" id="RU365068"/>
    </source>
</evidence>
<gene>
    <name evidence="13" type="ORF">SS50377_14638</name>
    <name evidence="14" type="ORF">SS50377_25849</name>
</gene>
<feature type="domain" description="Helicase C-terminal" evidence="11">
    <location>
        <begin position="213"/>
        <end position="364"/>
    </location>
</feature>
<comment type="catalytic activity">
    <reaction evidence="8">
        <text>ATP + H2O = ADP + phosphate + H(+)</text>
        <dbReference type="Rhea" id="RHEA:13065"/>
        <dbReference type="ChEBI" id="CHEBI:15377"/>
        <dbReference type="ChEBI" id="CHEBI:15378"/>
        <dbReference type="ChEBI" id="CHEBI:30616"/>
        <dbReference type="ChEBI" id="CHEBI:43474"/>
        <dbReference type="ChEBI" id="CHEBI:456216"/>
        <dbReference type="EC" id="3.6.4.13"/>
    </reaction>
</comment>
<reference evidence="13 14" key="1">
    <citation type="journal article" date="2014" name="PLoS Genet.">
        <title>The Genome of Spironucleus salmonicida Highlights a Fish Pathogen Adapted to Fluctuating Environments.</title>
        <authorList>
            <person name="Xu F."/>
            <person name="Jerlstrom-Hultqvist J."/>
            <person name="Einarsson E."/>
            <person name="Astvaldsson A."/>
            <person name="Svard S.G."/>
            <person name="Andersson J.O."/>
        </authorList>
    </citation>
    <scope>NUCLEOTIDE SEQUENCE</scope>
    <source>
        <strain evidence="14">ATCC 50377</strain>
    </source>
</reference>
<evidence type="ECO:0000256" key="7">
    <source>
        <dbReference type="RuleBase" id="RU000492"/>
    </source>
</evidence>
<protein>
    <recommendedName>
        <fullName evidence="8">ATP-dependent RNA helicase</fullName>
        <ecNumber evidence="8">3.6.4.13</ecNumber>
    </recommendedName>
</protein>
<dbReference type="VEuPathDB" id="GiardiaDB:SS50377_25849"/>
<dbReference type="EMBL" id="KI546096">
    <property type="protein sequence ID" value="EST45445.1"/>
    <property type="molecule type" value="Genomic_DNA"/>
</dbReference>
<keyword evidence="9" id="KW-0175">Coiled coil</keyword>
<evidence type="ECO:0000313" key="13">
    <source>
        <dbReference type="EMBL" id="EST45445.1"/>
    </source>
</evidence>
<keyword evidence="1 7" id="KW-0547">Nucleotide-binding</keyword>
<evidence type="ECO:0000259" key="12">
    <source>
        <dbReference type="PROSITE" id="PS51195"/>
    </source>
</evidence>
<evidence type="ECO:0000256" key="9">
    <source>
        <dbReference type="SAM" id="Coils"/>
    </source>
</evidence>
<keyword evidence="2 7" id="KW-0378">Hydrolase</keyword>
<feature type="short sequence motif" description="Q motif" evidence="6">
    <location>
        <begin position="2"/>
        <end position="31"/>
    </location>
</feature>
<dbReference type="InterPro" id="IPR001650">
    <property type="entry name" value="Helicase_C-like"/>
</dbReference>
<dbReference type="PROSITE" id="PS51192">
    <property type="entry name" value="HELICASE_ATP_BIND_1"/>
    <property type="match status" value="1"/>
</dbReference>
<reference evidence="14" key="2">
    <citation type="submission" date="2020-12" db="EMBL/GenBank/DDBJ databases">
        <title>New Spironucleus salmonicida genome in near-complete chromosomes.</title>
        <authorList>
            <person name="Xu F."/>
            <person name="Kurt Z."/>
            <person name="Jimenez-Gonzalez A."/>
            <person name="Astvaldsson A."/>
            <person name="Andersson J.O."/>
            <person name="Svard S.G."/>
        </authorList>
    </citation>
    <scope>NUCLEOTIDE SEQUENCE</scope>
    <source>
        <strain evidence="14">ATCC 50377</strain>
    </source>
</reference>
<proteinExistence type="inferred from homology"/>
<dbReference type="Pfam" id="PF13959">
    <property type="entry name" value="CTE_SPB4"/>
    <property type="match status" value="1"/>
</dbReference>
<dbReference type="Proteomes" id="UP000018208">
    <property type="component" value="Unassembled WGS sequence"/>
</dbReference>
<dbReference type="GO" id="GO:0005524">
    <property type="term" value="F:ATP binding"/>
    <property type="evidence" value="ECO:0007669"/>
    <property type="project" value="UniProtKB-UniRule"/>
</dbReference>
<evidence type="ECO:0000313" key="15">
    <source>
        <dbReference type="Proteomes" id="UP000018208"/>
    </source>
</evidence>
<dbReference type="GO" id="GO:0016787">
    <property type="term" value="F:hydrolase activity"/>
    <property type="evidence" value="ECO:0007669"/>
    <property type="project" value="UniProtKB-KW"/>
</dbReference>
<dbReference type="PROSITE" id="PS00039">
    <property type="entry name" value="DEAD_ATP_HELICASE"/>
    <property type="match status" value="1"/>
</dbReference>
<comment type="function">
    <text evidence="8">RNA helicase.</text>
</comment>
<comment type="domain">
    <text evidence="8">The Q motif is unique to and characteristic of the DEAD box family of RNA helicases and controls ATP binding and hydrolysis.</text>
</comment>
<dbReference type="InterPro" id="IPR027417">
    <property type="entry name" value="P-loop_NTPase"/>
</dbReference>
<dbReference type="InterPro" id="IPR025313">
    <property type="entry name" value="SPB4-like_CTE"/>
</dbReference>
<dbReference type="GO" id="GO:0003723">
    <property type="term" value="F:RNA binding"/>
    <property type="evidence" value="ECO:0007669"/>
    <property type="project" value="UniProtKB-UniRule"/>
</dbReference>
<dbReference type="InterPro" id="IPR011545">
    <property type="entry name" value="DEAD/DEAH_box_helicase_dom"/>
</dbReference>
<dbReference type="SMART" id="SM01178">
    <property type="entry name" value="DUF4217"/>
    <property type="match status" value="1"/>
</dbReference>
<evidence type="ECO:0000256" key="2">
    <source>
        <dbReference type="ARBA" id="ARBA00022801"/>
    </source>
</evidence>
<evidence type="ECO:0000256" key="3">
    <source>
        <dbReference type="ARBA" id="ARBA00022806"/>
    </source>
</evidence>
<keyword evidence="3 7" id="KW-0347">Helicase</keyword>
<evidence type="ECO:0000259" key="10">
    <source>
        <dbReference type="PROSITE" id="PS51192"/>
    </source>
</evidence>
<dbReference type="PANTHER" id="PTHR24031">
    <property type="entry name" value="RNA HELICASE"/>
    <property type="match status" value="1"/>
</dbReference>
<evidence type="ECO:0000256" key="5">
    <source>
        <dbReference type="ARBA" id="ARBA00022884"/>
    </source>
</evidence>
<feature type="coiled-coil region" evidence="9">
    <location>
        <begin position="369"/>
        <end position="422"/>
    </location>
</feature>
<evidence type="ECO:0000256" key="4">
    <source>
        <dbReference type="ARBA" id="ARBA00022840"/>
    </source>
</evidence>
<dbReference type="EMBL" id="AUWU02000006">
    <property type="protein sequence ID" value="KAH0571659.1"/>
    <property type="molecule type" value="Genomic_DNA"/>
</dbReference>
<comment type="similarity">
    <text evidence="7">Belongs to the DEAD box helicase family.</text>
</comment>
<evidence type="ECO:0000259" key="11">
    <source>
        <dbReference type="PROSITE" id="PS51194"/>
    </source>
</evidence>
<organism evidence="13">
    <name type="scientific">Spironucleus salmonicida</name>
    <dbReference type="NCBI Taxonomy" id="348837"/>
    <lineage>
        <taxon>Eukaryota</taxon>
        <taxon>Metamonada</taxon>
        <taxon>Diplomonadida</taxon>
        <taxon>Hexamitidae</taxon>
        <taxon>Hexamitinae</taxon>
        <taxon>Spironucleus</taxon>
    </lineage>
</organism>
<evidence type="ECO:0000313" key="14">
    <source>
        <dbReference type="EMBL" id="KAH0571659.1"/>
    </source>
</evidence>
<dbReference type="PROSITE" id="PS51194">
    <property type="entry name" value="HELICASE_CTER"/>
    <property type="match status" value="1"/>
</dbReference>
<evidence type="ECO:0000256" key="6">
    <source>
        <dbReference type="PROSITE-ProRule" id="PRU00552"/>
    </source>
</evidence>
<dbReference type="SUPFAM" id="SSF52540">
    <property type="entry name" value="P-loop containing nucleoside triphosphate hydrolases"/>
    <property type="match status" value="1"/>
</dbReference>
<dbReference type="OrthoDB" id="7396459at2759"/>
<dbReference type="InterPro" id="IPR014001">
    <property type="entry name" value="Helicase_ATP-bd"/>
</dbReference>
<keyword evidence="4 7" id="KW-0067">ATP-binding</keyword>
<dbReference type="CDD" id="cd18787">
    <property type="entry name" value="SF2_C_DEAD"/>
    <property type="match status" value="1"/>
</dbReference>
<evidence type="ECO:0000256" key="1">
    <source>
        <dbReference type="ARBA" id="ARBA00022741"/>
    </source>
</evidence>
<feature type="domain" description="Helicase ATP-binding" evidence="10">
    <location>
        <begin position="34"/>
        <end position="172"/>
    </location>
</feature>
<accession>V6LLC8</accession>
<dbReference type="GO" id="GO:0003724">
    <property type="term" value="F:RNA helicase activity"/>
    <property type="evidence" value="ECO:0007669"/>
    <property type="project" value="UniProtKB-EC"/>
</dbReference>
<name>V6LLC8_9EUKA</name>
<sequence>MSSFSDLNLNPKLLAQFTEKFAFTQPKPIQAQIIPNFHNEFPLIFQAETGSGKTLAYVLPILSYYYNENTDFALSTTPKVLFLAPTRVLARQIFEIITLFDLPISSFIGGESHQNTAFFVVATPGKALFEEELFKKLDFLVLDEADRLVQMEDCRKFLHTQKKAKLVMSSATVEGIKMLGKIVKLTTDTNEFLKPNSLQISYSIVPIAQKYEFLVDFIRKFDKTAGKLLIFTLTCAGSRFIAEFLKKTLKTEKIFNLNGKQHSQVQVKNLNRFMQSTDFAILITTDIAARGLDVESVSFVLQFDPPQRLETLVHRAGRAGRNTRDGKCLILVDNDEIDLLEMLQNRGIFMKKEEEMEQIQRNFSDSKKIQFYKKELKKQRKSLEIETQKGVGKSILILNAQIKELEEKISVLEAEEAEFNKQKMEIFELPSSKILREMQCEDRGIFDLAQEAFIAMVRAYQEYEMKYIFDFKKVDLGQLAMSMGLLKLPSMKELKSGFIWFKGSDVDINSINYLDSSKEKLRQERKIQREEKVEKQIKEEVKVVQAPTKKIEPLQKPTKVFNNQKFSAEYDLLQKFKKGYITEEELEKLL</sequence>
<dbReference type="SMART" id="SM00487">
    <property type="entry name" value="DEXDc"/>
    <property type="match status" value="1"/>
</dbReference>
<feature type="domain" description="DEAD-box RNA helicase Q" evidence="12">
    <location>
        <begin position="2"/>
        <end position="31"/>
    </location>
</feature>
<keyword evidence="5 8" id="KW-0694">RNA-binding</keyword>
<dbReference type="InterPro" id="IPR000629">
    <property type="entry name" value="RNA-helicase_DEAD-box_CS"/>
</dbReference>
<dbReference type="EC" id="3.6.4.13" evidence="8"/>
<dbReference type="Pfam" id="PF00270">
    <property type="entry name" value="DEAD"/>
    <property type="match status" value="1"/>
</dbReference>
<dbReference type="PROSITE" id="PS51195">
    <property type="entry name" value="Q_MOTIF"/>
    <property type="match status" value="1"/>
</dbReference>
<dbReference type="SMART" id="SM00490">
    <property type="entry name" value="HELICc"/>
    <property type="match status" value="1"/>
</dbReference>